<dbReference type="GO" id="GO:0008873">
    <property type="term" value="F:gluconate 2-dehydrogenase activity"/>
    <property type="evidence" value="ECO:0007669"/>
    <property type="project" value="UniProtKB-EC"/>
</dbReference>
<dbReference type="HOGENOM" id="CLU_019796_1_2_1"/>
<evidence type="ECO:0000259" key="5">
    <source>
        <dbReference type="Pfam" id="PF02826"/>
    </source>
</evidence>
<dbReference type="Gene3D" id="3.40.50.720">
    <property type="entry name" value="NAD(P)-binding Rossmann-like Domain"/>
    <property type="match status" value="2"/>
</dbReference>
<dbReference type="GO" id="GO:0051287">
    <property type="term" value="F:NAD binding"/>
    <property type="evidence" value="ECO:0007669"/>
    <property type="project" value="InterPro"/>
</dbReference>
<dbReference type="PANTHER" id="PTHR10996">
    <property type="entry name" value="2-HYDROXYACID DEHYDROGENASE-RELATED"/>
    <property type="match status" value="1"/>
</dbReference>
<dbReference type="GO" id="GO:0016618">
    <property type="term" value="F:hydroxypyruvate reductase [NAD(P)H] activity"/>
    <property type="evidence" value="ECO:0007669"/>
    <property type="project" value="TreeGrafter"/>
</dbReference>
<dbReference type="FunCoup" id="A3GF73">
    <property type="interactions" value="37"/>
</dbReference>
<dbReference type="EC" id="1.1.1.215" evidence="6"/>
<dbReference type="Proteomes" id="UP000002258">
    <property type="component" value="Chromosome 1"/>
</dbReference>
<evidence type="ECO:0000313" key="7">
    <source>
        <dbReference type="Proteomes" id="UP000002258"/>
    </source>
</evidence>
<dbReference type="OrthoDB" id="298012at2759"/>
<feature type="domain" description="D-isomer specific 2-hydroxyacid dehydrogenase catalytic" evidence="4">
    <location>
        <begin position="30"/>
        <end position="358"/>
    </location>
</feature>
<evidence type="ECO:0000313" key="6">
    <source>
        <dbReference type="EMBL" id="EAZ63702.2"/>
    </source>
</evidence>
<dbReference type="SUPFAM" id="SSF51735">
    <property type="entry name" value="NAD(P)-binding Rossmann-fold domains"/>
    <property type="match status" value="1"/>
</dbReference>
<evidence type="ECO:0000256" key="1">
    <source>
        <dbReference type="ARBA" id="ARBA00023002"/>
    </source>
</evidence>
<dbReference type="Pfam" id="PF00389">
    <property type="entry name" value="2-Hacid_dh"/>
    <property type="match status" value="1"/>
</dbReference>
<keyword evidence="1 3" id="KW-0560">Oxidoreductase</keyword>
<dbReference type="KEGG" id="pic:PICST_37336"/>
<keyword evidence="2" id="KW-0520">NAD</keyword>
<accession>A3GF73</accession>
<dbReference type="STRING" id="322104.A3GF73"/>
<dbReference type="AlphaFoldDB" id="A3GF73"/>
<comment type="caution">
    <text evidence="6">The sequence shown here is derived from an EMBL/GenBank/DDBJ whole genome shotgun (WGS) entry which is preliminary data.</text>
</comment>
<evidence type="ECO:0000256" key="3">
    <source>
        <dbReference type="RuleBase" id="RU003719"/>
    </source>
</evidence>
<dbReference type="InParanoid" id="A3GF73"/>
<evidence type="ECO:0000256" key="2">
    <source>
        <dbReference type="ARBA" id="ARBA00023027"/>
    </source>
</evidence>
<dbReference type="InterPro" id="IPR006140">
    <property type="entry name" value="D-isomer_DH_NAD-bd"/>
</dbReference>
<gene>
    <name evidence="6" type="primary">MDH98</name>
    <name evidence="6" type="ORF">PICST_37336</name>
</gene>
<keyword evidence="7" id="KW-1185">Reference proteome</keyword>
<dbReference type="GO" id="GO:0030267">
    <property type="term" value="F:glyoxylate reductase (NADPH) activity"/>
    <property type="evidence" value="ECO:0007669"/>
    <property type="project" value="TreeGrafter"/>
</dbReference>
<feature type="domain" description="D-isomer specific 2-hydroxyacid dehydrogenase NAD-binding" evidence="5">
    <location>
        <begin position="191"/>
        <end position="336"/>
    </location>
</feature>
<name>A3GF73_PICST</name>
<evidence type="ECO:0000259" key="4">
    <source>
        <dbReference type="Pfam" id="PF00389"/>
    </source>
</evidence>
<dbReference type="GO" id="GO:0005829">
    <property type="term" value="C:cytosol"/>
    <property type="evidence" value="ECO:0007669"/>
    <property type="project" value="TreeGrafter"/>
</dbReference>
<dbReference type="EMBL" id="AAVQ01000001">
    <property type="protein sequence ID" value="EAZ63702.2"/>
    <property type="molecule type" value="Genomic_DNA"/>
</dbReference>
<dbReference type="Pfam" id="PF02826">
    <property type="entry name" value="2-Hacid_dh_C"/>
    <property type="match status" value="1"/>
</dbReference>
<comment type="similarity">
    <text evidence="3">Belongs to the D-isomer specific 2-hydroxyacid dehydrogenase family.</text>
</comment>
<protein>
    <submittedName>
        <fullName evidence="6">Alpha-ketoisocaproate reductase or hydroxyisocaproate dehydrogenase</fullName>
        <ecNumber evidence="6">1.1.1.215</ecNumber>
    </submittedName>
</protein>
<reference evidence="6 7" key="1">
    <citation type="journal article" date="2007" name="Nat. Biotechnol.">
        <title>Genome sequence of the lignocellulose-bioconverting and xylose-fermenting yeast Pichia stipitis.</title>
        <authorList>
            <person name="Jeffries T.W."/>
            <person name="Grigoriev I.V."/>
            <person name="Grimwood J."/>
            <person name="Laplaza J.M."/>
            <person name="Aerts A."/>
            <person name="Salamov A."/>
            <person name="Schmutz J."/>
            <person name="Lindquist E."/>
            <person name="Dehal P."/>
            <person name="Shapiro H."/>
            <person name="Jin Y.S."/>
            <person name="Passoth V."/>
            <person name="Richardson P.M."/>
        </authorList>
    </citation>
    <scope>NUCLEOTIDE SEQUENCE [LARGE SCALE GENOMIC DNA]</scope>
    <source>
        <strain evidence="7">ATCC 58785 / CBS 6054 / NBRC 10063 / NRRL Y-11545</strain>
    </source>
</reference>
<dbReference type="GeneID" id="4850922"/>
<sequence>MTSSNKPKVLFVGDLDKSQPEFIRFNEKFTCIFHSLTSVDQLIEDFNTKFNDIEAIYGAWLGFVPLGGFRDKIIENAPPSLKIIAICSVGYDGYDGAALRERNIILTNVPSTGAAGPVADLVLYNTLSSFRQFSAYQKVFSPDNNHTIKVRKLLDRSGTFETRTGQPVTTGDGSGYDFGEYINDRPNVNPGGHNAVIVGFGNIGKTIGQRLSSLGMNIHYIKRNKLSDSEEAKLGYEATYHADILSTKSFVDLVVIACPATPETKHLINAKVIDEIEHPFRVINIGRGSIIDEEALVNGLKTGKVLFAGLDVFEKEPSVHPELFGRSDVILTPHIGASTVENFNHTSVEAMRNIENVLIDGGEGFTRVN</sequence>
<proteinExistence type="inferred from homology"/>
<dbReference type="PANTHER" id="PTHR10996:SF178">
    <property type="entry name" value="2-HYDROXYACID DEHYDROGENASE YGL185C-RELATED"/>
    <property type="match status" value="1"/>
</dbReference>
<dbReference type="InterPro" id="IPR036291">
    <property type="entry name" value="NAD(P)-bd_dom_sf"/>
</dbReference>
<dbReference type="InterPro" id="IPR050223">
    <property type="entry name" value="D-isomer_2-hydroxyacid_DH"/>
</dbReference>
<dbReference type="SUPFAM" id="SSF52283">
    <property type="entry name" value="Formate/glycerate dehydrogenase catalytic domain-like"/>
    <property type="match status" value="1"/>
</dbReference>
<dbReference type="OMA" id="LPWCMGA"/>
<dbReference type="eggNOG" id="KOG0069">
    <property type="taxonomic scope" value="Eukaryota"/>
</dbReference>
<dbReference type="InterPro" id="IPR006139">
    <property type="entry name" value="D-isomer_2_OHA_DH_cat_dom"/>
</dbReference>
<dbReference type="RefSeq" id="XP_001387725.2">
    <property type="nucleotide sequence ID" value="XM_001387688.1"/>
</dbReference>
<organism evidence="6 7">
    <name type="scientific">Scheffersomyces stipitis (strain ATCC 58785 / CBS 6054 / NBRC 10063 / NRRL Y-11545)</name>
    <name type="common">Yeast</name>
    <name type="synonym">Pichia stipitis</name>
    <dbReference type="NCBI Taxonomy" id="322104"/>
    <lineage>
        <taxon>Eukaryota</taxon>
        <taxon>Fungi</taxon>
        <taxon>Dikarya</taxon>
        <taxon>Ascomycota</taxon>
        <taxon>Saccharomycotina</taxon>
        <taxon>Pichiomycetes</taxon>
        <taxon>Debaryomycetaceae</taxon>
        <taxon>Scheffersomyces</taxon>
    </lineage>
</organism>